<sequence>EGPRRTRKTNQVKGLLNYLIYFLAACAVSLIIGFFALASALWFLICKRRKIFQNSSFKAADERVRQRPPKVQTKPHSQSVFISRSFHTGRFQSQEEQRKKKKKKEACIKAIKDHPKDKLCPETEKVVCDCQEISSTTYSSSVSLNLPTSPSDSHCSQSIQAAEEWFSDDSLAEYNSPEPCPRETLEDKVLSYLSTISPEECT</sequence>
<name>A0A8C2VCU6_CHILA</name>
<dbReference type="OMA" id="TKSHSQC"/>
<reference evidence="2" key="2">
    <citation type="submission" date="2025-09" db="UniProtKB">
        <authorList>
            <consortium name="Ensembl"/>
        </authorList>
    </citation>
    <scope>IDENTIFICATION</scope>
</reference>
<organism evidence="2 3">
    <name type="scientific">Chinchilla lanigera</name>
    <name type="common">Long-tailed chinchilla</name>
    <name type="synonym">Chinchilla villidera</name>
    <dbReference type="NCBI Taxonomy" id="34839"/>
    <lineage>
        <taxon>Eukaryota</taxon>
        <taxon>Metazoa</taxon>
        <taxon>Chordata</taxon>
        <taxon>Craniata</taxon>
        <taxon>Vertebrata</taxon>
        <taxon>Euteleostomi</taxon>
        <taxon>Mammalia</taxon>
        <taxon>Eutheria</taxon>
        <taxon>Euarchontoglires</taxon>
        <taxon>Glires</taxon>
        <taxon>Rodentia</taxon>
        <taxon>Hystricomorpha</taxon>
        <taxon>Chinchillidae</taxon>
        <taxon>Chinchilla</taxon>
    </lineage>
</organism>
<gene>
    <name evidence="2" type="primary">C1orf185</name>
</gene>
<dbReference type="PANTHER" id="PTHR37858:SF1">
    <property type="entry name" value="CHROMOSOME 1 OPEN READING FRAME 185"/>
    <property type="match status" value="1"/>
</dbReference>
<proteinExistence type="predicted"/>
<dbReference type="AlphaFoldDB" id="A0A8C2VCU6"/>
<keyword evidence="1" id="KW-0472">Membrane</keyword>
<dbReference type="PANTHER" id="PTHR37858">
    <property type="entry name" value="HYPOTHETICAL PROTEIN LOC689589"/>
    <property type="match status" value="1"/>
</dbReference>
<evidence type="ECO:0000313" key="2">
    <source>
        <dbReference type="Ensembl" id="ENSCLAP00000011058.1"/>
    </source>
</evidence>
<dbReference type="GeneTree" id="ENSGT00390000000797"/>
<feature type="transmembrane region" description="Helical" evidence="1">
    <location>
        <begin position="20"/>
        <end position="45"/>
    </location>
</feature>
<keyword evidence="3" id="KW-1185">Reference proteome</keyword>
<protein>
    <submittedName>
        <fullName evidence="2">Chromosome 1 open reading frame 185</fullName>
    </submittedName>
</protein>
<evidence type="ECO:0000313" key="3">
    <source>
        <dbReference type="Proteomes" id="UP000694398"/>
    </source>
</evidence>
<evidence type="ECO:0000256" key="1">
    <source>
        <dbReference type="SAM" id="Phobius"/>
    </source>
</evidence>
<dbReference type="Ensembl" id="ENSCLAT00000011193.1">
    <property type="protein sequence ID" value="ENSCLAP00000011058.1"/>
    <property type="gene ID" value="ENSCLAG00000007634.1"/>
</dbReference>
<reference evidence="2" key="1">
    <citation type="submission" date="2025-08" db="UniProtKB">
        <authorList>
            <consortium name="Ensembl"/>
        </authorList>
    </citation>
    <scope>IDENTIFICATION</scope>
</reference>
<accession>A0A8C2VCU6</accession>
<keyword evidence="1" id="KW-0812">Transmembrane</keyword>
<dbReference type="InterPro" id="IPR031695">
    <property type="entry name" value="DUF4718"/>
</dbReference>
<dbReference type="Pfam" id="PF15842">
    <property type="entry name" value="DUF4718"/>
    <property type="match status" value="1"/>
</dbReference>
<dbReference type="Proteomes" id="UP000694398">
    <property type="component" value="Unassembled WGS sequence"/>
</dbReference>
<keyword evidence="1" id="KW-1133">Transmembrane helix</keyword>